<dbReference type="Pfam" id="PF01724">
    <property type="entry name" value="DUF29"/>
    <property type="match status" value="1"/>
</dbReference>
<dbReference type="PANTHER" id="PTHR34235:SF4">
    <property type="entry name" value="SLR0291 PROTEIN"/>
    <property type="match status" value="1"/>
</dbReference>
<proteinExistence type="predicted"/>
<organism evidence="1 2">
    <name type="scientific">Desulfonema magnum</name>
    <dbReference type="NCBI Taxonomy" id="45655"/>
    <lineage>
        <taxon>Bacteria</taxon>
        <taxon>Pseudomonadati</taxon>
        <taxon>Thermodesulfobacteriota</taxon>
        <taxon>Desulfobacteria</taxon>
        <taxon>Desulfobacterales</taxon>
        <taxon>Desulfococcaceae</taxon>
        <taxon>Desulfonema</taxon>
    </lineage>
</organism>
<evidence type="ECO:0000313" key="1">
    <source>
        <dbReference type="EMBL" id="QTA86156.1"/>
    </source>
</evidence>
<accession>A0A975GLS5</accession>
<gene>
    <name evidence="1" type="ORF">dnm_021770</name>
</gene>
<dbReference type="AlphaFoldDB" id="A0A975GLS5"/>
<evidence type="ECO:0000313" key="2">
    <source>
        <dbReference type="Proteomes" id="UP000663722"/>
    </source>
</evidence>
<dbReference type="PANTHER" id="PTHR34235">
    <property type="entry name" value="SLR1203 PROTEIN-RELATED"/>
    <property type="match status" value="1"/>
</dbReference>
<name>A0A975GLS5_9BACT</name>
<dbReference type="Gene3D" id="1.20.1220.20">
    <property type="entry name" value="Uncharcterised protein PF01724"/>
    <property type="match status" value="1"/>
</dbReference>
<dbReference type="Proteomes" id="UP000663722">
    <property type="component" value="Chromosome"/>
</dbReference>
<keyword evidence="2" id="KW-1185">Reference proteome</keyword>
<dbReference type="RefSeq" id="WP_207681915.1">
    <property type="nucleotide sequence ID" value="NZ_CP061800.1"/>
</dbReference>
<protein>
    <submittedName>
        <fullName evidence="1">DUF29</fullName>
    </submittedName>
</protein>
<dbReference type="InterPro" id="IPR002636">
    <property type="entry name" value="DUF29"/>
</dbReference>
<dbReference type="EMBL" id="CP061800">
    <property type="protein sequence ID" value="QTA86156.1"/>
    <property type="molecule type" value="Genomic_DNA"/>
</dbReference>
<reference evidence="1" key="1">
    <citation type="journal article" date="2021" name="Microb. Physiol.">
        <title>Proteogenomic Insights into the Physiology of Marine, Sulfate-Reducing, Filamentous Desulfonema limicola and Desulfonema magnum.</title>
        <authorList>
            <person name="Schnaars V."/>
            <person name="Wohlbrand L."/>
            <person name="Scheve S."/>
            <person name="Hinrichs C."/>
            <person name="Reinhardt R."/>
            <person name="Rabus R."/>
        </authorList>
    </citation>
    <scope>NUCLEOTIDE SEQUENCE</scope>
    <source>
        <strain evidence="1">4be13</strain>
    </source>
</reference>
<dbReference type="KEGG" id="dmm:dnm_021770"/>
<sequence>MDWKELAVTSHYQTAVAVRQALLEGNMEDAQTGIKELTEALGRSEKRVLRSQMIRLMMHIIKWRTEPQRRSRSWLATIENARVEIDAILEDEPSLKRRIPELWEKSFRSALRLAEKETGIRSYIKGLSEEEVFEEEYSLSDL</sequence>